<dbReference type="InterPro" id="IPR050922">
    <property type="entry name" value="LytR/CpsA/Psr_CW_biosynth"/>
</dbReference>
<dbReference type="PANTHER" id="PTHR33392:SF6">
    <property type="entry name" value="POLYISOPRENYL-TEICHOIC ACID--PEPTIDOGLYCAN TEICHOIC ACID TRANSFERASE TAGU"/>
    <property type="match status" value="1"/>
</dbReference>
<evidence type="ECO:0000259" key="4">
    <source>
        <dbReference type="Pfam" id="PF03816"/>
    </source>
</evidence>
<evidence type="ECO:0000313" key="5">
    <source>
        <dbReference type="EMBL" id="MBN8661884.1"/>
    </source>
</evidence>
<feature type="compositionally biased region" description="Low complexity" evidence="2">
    <location>
        <begin position="46"/>
        <end position="62"/>
    </location>
</feature>
<dbReference type="Proteomes" id="UP000664277">
    <property type="component" value="Unassembled WGS sequence"/>
</dbReference>
<feature type="transmembrane region" description="Helical" evidence="3">
    <location>
        <begin position="16"/>
        <end position="37"/>
    </location>
</feature>
<evidence type="ECO:0000256" key="1">
    <source>
        <dbReference type="ARBA" id="ARBA00006068"/>
    </source>
</evidence>
<dbReference type="Pfam" id="PF03816">
    <property type="entry name" value="LytR_cpsA_psr"/>
    <property type="match status" value="1"/>
</dbReference>
<dbReference type="EMBL" id="JAFLCK010000026">
    <property type="protein sequence ID" value="MBN8661884.1"/>
    <property type="molecule type" value="Genomic_DNA"/>
</dbReference>
<dbReference type="InterPro" id="IPR004474">
    <property type="entry name" value="LytR_CpsA_psr"/>
</dbReference>
<evidence type="ECO:0000313" key="6">
    <source>
        <dbReference type="Proteomes" id="UP000664277"/>
    </source>
</evidence>
<keyword evidence="3" id="KW-1133">Transmembrane helix</keyword>
<gene>
    <name evidence="5" type="ORF">J0M35_16070</name>
</gene>
<feature type="compositionally biased region" description="Basic and acidic residues" evidence="2">
    <location>
        <begin position="490"/>
        <end position="500"/>
    </location>
</feature>
<keyword evidence="3" id="KW-0812">Transmembrane</keyword>
<dbReference type="PANTHER" id="PTHR33392">
    <property type="entry name" value="POLYISOPRENYL-TEICHOIC ACID--PEPTIDOGLYCAN TEICHOIC ACID TRANSFERASE TAGU"/>
    <property type="match status" value="1"/>
</dbReference>
<dbReference type="NCBIfam" id="TIGR00350">
    <property type="entry name" value="lytR_cpsA_psr"/>
    <property type="match status" value="1"/>
</dbReference>
<organism evidence="5 6">
    <name type="scientific">Candidatus Obscuribacter phosphatis</name>
    <dbReference type="NCBI Taxonomy" id="1906157"/>
    <lineage>
        <taxon>Bacteria</taxon>
        <taxon>Bacillati</taxon>
        <taxon>Candidatus Melainabacteria</taxon>
        <taxon>Candidatus Obscuribacterales</taxon>
        <taxon>Candidatus Obscuribacteraceae</taxon>
        <taxon>Candidatus Obscuribacter</taxon>
    </lineage>
</organism>
<name>A0A8J7TMM4_9BACT</name>
<dbReference type="AlphaFoldDB" id="A0A8J7TMM4"/>
<comment type="caution">
    <text evidence="5">The sequence shown here is derived from an EMBL/GenBank/DDBJ whole genome shotgun (WGS) entry which is preliminary data.</text>
</comment>
<feature type="region of interest" description="Disordered" evidence="2">
    <location>
        <begin position="44"/>
        <end position="64"/>
    </location>
</feature>
<comment type="similarity">
    <text evidence="1">Belongs to the LytR/CpsA/Psr (LCP) family.</text>
</comment>
<proteinExistence type="inferred from homology"/>
<sequence length="500" mass="54885">MKSRFSEPHINRSPKAWQIVAATMAGVGIGLTVMHFMPAKTSKSLASQTQSGKQSQSKAAPANPLEAVNLWPKLDSRMNVLLMGVDSNGRDTERFNGCRSDTIILASLDPETKKVSLISIPRDSRVRINPSNGKHTVEKINAAHAIGGPELTVQTVSEDFGVPIDHYMVIDVQGLKQLFEALGPVEVMVEKPMHYRDRAGHLNIALEPGLNKLDATRLEEYVRFRHDPRGDIGRIERQQWFLRQVKKKLEEPQVLLKLPELCKLAGEYVRTDLEPTDMLKLAAFCKDLKTNQIQTATLPGEPVTINGGSYWVPTPDTSALVLHRMAGAPLSVSVIATNTGAHIHAVHNSDMTSDINDQSSVSYAAYSNDLVNSECAQAAGTKPPSVVVKYPKGCEETARNLEGRLKEKGYNVRWIQKADLSECQHELLVQTSFRADDQLTQAVKQAIPELEAYPVNVSPEPRSSSDFVIVVTPGSKITGPAAKETEEADLPQKKEDAHGA</sequence>
<feature type="domain" description="Cell envelope-related transcriptional attenuator" evidence="4">
    <location>
        <begin position="99"/>
        <end position="250"/>
    </location>
</feature>
<evidence type="ECO:0000256" key="2">
    <source>
        <dbReference type="SAM" id="MobiDB-lite"/>
    </source>
</evidence>
<keyword evidence="3" id="KW-0472">Membrane</keyword>
<protein>
    <submittedName>
        <fullName evidence="5">LCP family protein</fullName>
    </submittedName>
</protein>
<feature type="region of interest" description="Disordered" evidence="2">
    <location>
        <begin position="475"/>
        <end position="500"/>
    </location>
</feature>
<accession>A0A8J7TMM4</accession>
<evidence type="ECO:0000256" key="3">
    <source>
        <dbReference type="SAM" id="Phobius"/>
    </source>
</evidence>
<reference evidence="5" key="1">
    <citation type="submission" date="2021-02" db="EMBL/GenBank/DDBJ databases">
        <title>Genome-Resolved Metagenomics of a Microbial Community Performing Photosynthetic Biological Nutrient Removal.</title>
        <authorList>
            <person name="Mcdaniel E.A."/>
        </authorList>
    </citation>
    <scope>NUCLEOTIDE SEQUENCE</scope>
    <source>
        <strain evidence="5">UWPOB_OBS1</strain>
    </source>
</reference>
<dbReference type="Gene3D" id="3.40.630.190">
    <property type="entry name" value="LCP protein"/>
    <property type="match status" value="1"/>
</dbReference>